<protein>
    <submittedName>
        <fullName evidence="1">Uncharacterized protein</fullName>
    </submittedName>
</protein>
<geneLocation type="plasmid" evidence="1">
    <name>plasmid3</name>
</geneLocation>
<dbReference type="AlphaFoldDB" id="A0A1Z4KWI2"/>
<dbReference type="EMBL" id="AP018219">
    <property type="protein sequence ID" value="BAY73297.1"/>
    <property type="molecule type" value="Genomic_DNA"/>
</dbReference>
<keyword evidence="1" id="KW-0614">Plasmid</keyword>
<accession>A0A1Z4KWI2</accession>
<dbReference type="Proteomes" id="UP000217507">
    <property type="component" value="Plasmid Plasmid3 dna"/>
</dbReference>
<name>A0A1Z4KWI2_ANAVA</name>
<organism evidence="1 2">
    <name type="scientific">Trichormus variabilis NIES-23</name>
    <dbReference type="NCBI Taxonomy" id="1973479"/>
    <lineage>
        <taxon>Bacteria</taxon>
        <taxon>Bacillati</taxon>
        <taxon>Cyanobacteriota</taxon>
        <taxon>Cyanophyceae</taxon>
        <taxon>Nostocales</taxon>
        <taxon>Nostocaceae</taxon>
        <taxon>Trichormus</taxon>
    </lineage>
</organism>
<proteinExistence type="predicted"/>
<evidence type="ECO:0000313" key="2">
    <source>
        <dbReference type="Proteomes" id="UP000217507"/>
    </source>
</evidence>
<gene>
    <name evidence="1" type="ORF">NIES23_61250</name>
</gene>
<reference evidence="1 2" key="1">
    <citation type="submission" date="2017-06" db="EMBL/GenBank/DDBJ databases">
        <title>Genome sequencing of cyanobaciteial culture collection at National Institute for Environmental Studies (NIES).</title>
        <authorList>
            <person name="Hirose Y."/>
            <person name="Shimura Y."/>
            <person name="Fujisawa T."/>
            <person name="Nakamura Y."/>
            <person name="Kawachi M."/>
        </authorList>
    </citation>
    <scope>NUCLEOTIDE SEQUENCE [LARGE SCALE GENOMIC DNA]</scope>
    <source>
        <strain evidence="1 2">NIES-23</strain>
        <plasmid evidence="2">Plasmid Plasmid3 dna</plasmid>
    </source>
</reference>
<sequence length="97" mass="10702">MKSIIKKSDVLIVKKSIASQSPQPVIQIDAVDAEAPIVDEVNCSIHEQTDLALQSSPSEYLPPHLPVYDSPLIQSAGNSGWQVSDIWRDLRVDDFCN</sequence>
<evidence type="ECO:0000313" key="1">
    <source>
        <dbReference type="EMBL" id="BAY73297.1"/>
    </source>
</evidence>